<keyword evidence="2" id="KW-1185">Reference proteome</keyword>
<dbReference type="Proteomes" id="UP000013251">
    <property type="component" value="Unassembled WGS sequence"/>
</dbReference>
<dbReference type="AlphaFoldDB" id="N9E9H8"/>
<comment type="caution">
    <text evidence="1">The sequence shown here is derived from an EMBL/GenBank/DDBJ whole genome shotgun (WGS) entry which is preliminary data.</text>
</comment>
<accession>N9E9H8</accession>
<name>N9E9H8_ACIBZ</name>
<dbReference type="EMBL" id="APQG01000052">
    <property type="protein sequence ID" value="ENV89398.1"/>
    <property type="molecule type" value="Genomic_DNA"/>
</dbReference>
<organism evidence="1 2">
    <name type="scientific">Acinetobacter bereziniae LMG 1003 = CIP 70.12</name>
    <dbReference type="NCBI Taxonomy" id="981324"/>
    <lineage>
        <taxon>Bacteria</taxon>
        <taxon>Pseudomonadati</taxon>
        <taxon>Pseudomonadota</taxon>
        <taxon>Gammaproteobacteria</taxon>
        <taxon>Moraxellales</taxon>
        <taxon>Moraxellaceae</taxon>
        <taxon>Acinetobacter</taxon>
    </lineage>
</organism>
<dbReference type="HOGENOM" id="CLU_3148286_0_0_6"/>
<gene>
    <name evidence="1" type="ORF">F938_04324</name>
</gene>
<reference evidence="1 2" key="1">
    <citation type="submission" date="2013-02" db="EMBL/GenBank/DDBJ databases">
        <title>The Genome Sequence of Acinetobacter bereziniae CIP 70.12.</title>
        <authorList>
            <consortium name="The Broad Institute Genome Sequencing Platform"/>
            <consortium name="The Broad Institute Genome Sequencing Center for Infectious Disease"/>
            <person name="Cerqueira G."/>
            <person name="Feldgarden M."/>
            <person name="Courvalin P."/>
            <person name="Perichon B."/>
            <person name="Grillot-Courvalin C."/>
            <person name="Clermont D."/>
            <person name="Rocha E."/>
            <person name="Yoon E.-J."/>
            <person name="Nemec A."/>
            <person name="Walker B."/>
            <person name="Young S.K."/>
            <person name="Zeng Q."/>
            <person name="Gargeya S."/>
            <person name="Fitzgerald M."/>
            <person name="Haas B."/>
            <person name="Abouelleil A."/>
            <person name="Alvarado L."/>
            <person name="Arachchi H.M."/>
            <person name="Berlin A.M."/>
            <person name="Chapman S.B."/>
            <person name="Dewar J."/>
            <person name="Goldberg J."/>
            <person name="Griggs A."/>
            <person name="Gujja S."/>
            <person name="Hansen M."/>
            <person name="Howarth C."/>
            <person name="Imamovic A."/>
            <person name="Larimer J."/>
            <person name="McCowan C."/>
            <person name="Murphy C."/>
            <person name="Neiman D."/>
            <person name="Pearson M."/>
            <person name="Priest M."/>
            <person name="Roberts A."/>
            <person name="Saif S."/>
            <person name="Shea T."/>
            <person name="Sisk P."/>
            <person name="Sykes S."/>
            <person name="Wortman J."/>
            <person name="Nusbaum C."/>
            <person name="Birren B."/>
        </authorList>
    </citation>
    <scope>NUCLEOTIDE SEQUENCE [LARGE SCALE GENOMIC DNA]</scope>
    <source>
        <strain evidence="1 2">CIP 70.12</strain>
    </source>
</reference>
<proteinExistence type="predicted"/>
<sequence>MLKEIFILTLEENIKALTHEWITLALLLINHCYSIDVMIDPIRFIVKS</sequence>
<evidence type="ECO:0000313" key="2">
    <source>
        <dbReference type="Proteomes" id="UP000013251"/>
    </source>
</evidence>
<protein>
    <submittedName>
        <fullName evidence="1">Uncharacterized protein</fullName>
    </submittedName>
</protein>
<evidence type="ECO:0000313" key="1">
    <source>
        <dbReference type="EMBL" id="ENV89398.1"/>
    </source>
</evidence>